<keyword evidence="3" id="KW-1185">Reference proteome</keyword>
<dbReference type="OrthoDB" id="2014935at2"/>
<proteinExistence type="predicted"/>
<keyword evidence="1" id="KW-0472">Membrane</keyword>
<feature type="transmembrane region" description="Helical" evidence="1">
    <location>
        <begin position="352"/>
        <end position="380"/>
    </location>
</feature>
<feature type="transmembrane region" description="Helical" evidence="1">
    <location>
        <begin position="177"/>
        <end position="198"/>
    </location>
</feature>
<feature type="transmembrane region" description="Helical" evidence="1">
    <location>
        <begin position="409"/>
        <end position="436"/>
    </location>
</feature>
<feature type="transmembrane region" description="Helical" evidence="1">
    <location>
        <begin position="480"/>
        <end position="501"/>
    </location>
</feature>
<comment type="caution">
    <text evidence="2">The sequence shown here is derived from an EMBL/GenBank/DDBJ whole genome shotgun (WGS) entry which is preliminary data.</text>
</comment>
<sequence length="547" mass="54668">MSAAVSLRPARHRAHARRFAGLPALFRLALRRDRVLIVAGALAVTALVAASAVALAGLYPDVASRRAFAASVDATPAFLALTGPVFDGSTVGGLTAWRSVATAVVILGLLSTVIVVRHTRQDEETGRQDLVLSSAVDRGSPLAVAALAAAVLNGSAAVLIAAVMIARGQAVTGSVLLGSAIGGVGLVFAGSAAVVAQLVVAARTATGLGCALVGLGFVVRAVGDSSPGLSWVSWWSPIGWAQQVQAFAADRWWMIGILLLTAVLAFAVARALDARRDVGAGVVAPSTGRSTAAAGLRGPASLATRLQRGSLLGWTATFVVLGGVYGAATSGVDELISGTPALADTIRRLGGAAQITVAFLTATVTILAIVAAAFGVSTVLRLRGEETAGRAEMLLATATSRSRVMAPALGLAVIGAGVLLTVGSTVAALVAGAVAGSGTTASDVLRPVVRTAAAEIPAAIVVVALAAVLLGWLPRATGAAWGVLAAVGLLGLIGPSLGWPTAVLDVSPFHALGSEAALGGLAFWATTIIAVGLLTAGWWGWNRRDIG</sequence>
<dbReference type="EMBL" id="SZZH01000002">
    <property type="protein sequence ID" value="TKV59274.1"/>
    <property type="molecule type" value="Genomic_DNA"/>
</dbReference>
<feature type="transmembrane region" description="Helical" evidence="1">
    <location>
        <begin position="521"/>
        <end position="541"/>
    </location>
</feature>
<protein>
    <submittedName>
        <fullName evidence="2">ABC transporter permease</fullName>
    </submittedName>
</protein>
<keyword evidence="1" id="KW-1133">Transmembrane helix</keyword>
<reference evidence="2 3" key="1">
    <citation type="submission" date="2019-05" db="EMBL/GenBank/DDBJ databases">
        <title>Nakamurella sp. N5BH11, whole genome shotgun sequence.</title>
        <authorList>
            <person name="Tuo L."/>
        </authorList>
    </citation>
    <scope>NUCLEOTIDE SEQUENCE [LARGE SCALE GENOMIC DNA]</scope>
    <source>
        <strain evidence="2 3">N5BH11</strain>
    </source>
</reference>
<gene>
    <name evidence="2" type="ORF">FDO65_11685</name>
</gene>
<feature type="transmembrane region" description="Helical" evidence="1">
    <location>
        <begin position="142"/>
        <end position="165"/>
    </location>
</feature>
<feature type="transmembrane region" description="Helical" evidence="1">
    <location>
        <begin position="35"/>
        <end position="59"/>
    </location>
</feature>
<name>A0A4U6QG51_9ACTN</name>
<feature type="transmembrane region" description="Helical" evidence="1">
    <location>
        <begin position="96"/>
        <end position="116"/>
    </location>
</feature>
<keyword evidence="1" id="KW-0812">Transmembrane</keyword>
<evidence type="ECO:0000313" key="3">
    <source>
        <dbReference type="Proteomes" id="UP000306985"/>
    </source>
</evidence>
<feature type="transmembrane region" description="Helical" evidence="1">
    <location>
        <begin position="456"/>
        <end position="473"/>
    </location>
</feature>
<evidence type="ECO:0000313" key="2">
    <source>
        <dbReference type="EMBL" id="TKV59274.1"/>
    </source>
</evidence>
<accession>A0A4U6QG51</accession>
<dbReference type="Proteomes" id="UP000306985">
    <property type="component" value="Unassembled WGS sequence"/>
</dbReference>
<dbReference type="AlphaFoldDB" id="A0A4U6QG51"/>
<feature type="transmembrane region" description="Helical" evidence="1">
    <location>
        <begin position="205"/>
        <end position="223"/>
    </location>
</feature>
<evidence type="ECO:0000256" key="1">
    <source>
        <dbReference type="SAM" id="Phobius"/>
    </source>
</evidence>
<dbReference type="RefSeq" id="WP_137449896.1">
    <property type="nucleotide sequence ID" value="NZ_SZZH01000002.1"/>
</dbReference>
<feature type="transmembrane region" description="Helical" evidence="1">
    <location>
        <begin position="311"/>
        <end position="332"/>
    </location>
</feature>
<organism evidence="2 3">
    <name type="scientific">Nakamurella flava</name>
    <dbReference type="NCBI Taxonomy" id="2576308"/>
    <lineage>
        <taxon>Bacteria</taxon>
        <taxon>Bacillati</taxon>
        <taxon>Actinomycetota</taxon>
        <taxon>Actinomycetes</taxon>
        <taxon>Nakamurellales</taxon>
        <taxon>Nakamurellaceae</taxon>
        <taxon>Nakamurella</taxon>
    </lineage>
</organism>
<feature type="transmembrane region" description="Helical" evidence="1">
    <location>
        <begin position="252"/>
        <end position="272"/>
    </location>
</feature>